<name>A0A1J0EG69_9PSED</name>
<reference evidence="3" key="1">
    <citation type="submission" date="2016-10" db="EMBL/GenBank/DDBJ databases">
        <title>Pseudomonas frederiksbergensis ERGS4:02 complete genome.</title>
        <authorList>
            <person name="Kumar R."/>
            <person name="Acharya V."/>
            <person name="Singh D."/>
        </authorList>
    </citation>
    <scope>NUCLEOTIDE SEQUENCE [LARGE SCALE GENOMIC DNA]</scope>
    <source>
        <strain evidence="3">ERGS4:02</strain>
    </source>
</reference>
<dbReference type="GeneID" id="46907571"/>
<dbReference type="Pfam" id="PF26078">
    <property type="entry name" value="Baseplate_J_M"/>
    <property type="match status" value="1"/>
</dbReference>
<dbReference type="InterPro" id="IPR014507">
    <property type="entry name" value="Baseplate_assembly_J_pred"/>
</dbReference>
<dbReference type="PANTHER" id="PTHR35862">
    <property type="entry name" value="FELS-2 PROPHAGE PROTEIN"/>
    <property type="match status" value="1"/>
</dbReference>
<accession>A0A1J0EG69</accession>
<dbReference type="PANTHER" id="PTHR35862:SF1">
    <property type="entry name" value="FELS-2 PROPHAGE PROTEIN"/>
    <property type="match status" value="1"/>
</dbReference>
<gene>
    <name evidence="2" type="ORF">BLL42_05000</name>
</gene>
<dbReference type="AlphaFoldDB" id="A0A1J0EG69"/>
<evidence type="ECO:0000313" key="2">
    <source>
        <dbReference type="EMBL" id="APC15106.1"/>
    </source>
</evidence>
<evidence type="ECO:0000259" key="1">
    <source>
        <dbReference type="Pfam" id="PF26078"/>
    </source>
</evidence>
<evidence type="ECO:0000313" key="3">
    <source>
        <dbReference type="Proteomes" id="UP000182567"/>
    </source>
</evidence>
<protein>
    <submittedName>
        <fullName evidence="2">Baseplate assembly protein</fullName>
    </submittedName>
</protein>
<sequence length="303" mass="33373">MNSFTAIDLSQLPAPQVVEQIDYEQILAERKAYAISLWPAEEQAEIAGRLDMESEPLTKLLEENAYREMVWRQRVNEASVANMLALAKGTDLENLAANYNVKRLTIQKANPSAVPPIPKLMESDDSLRERAQMAWEGLSTAGPRNSYIFHARSADGQVADATAESPFPAEAVVTVQSALGDGYAPPALLAIVKAYLSDDDRRPVGDRLTVQSAEIINYQVKAKIFLLTAGPESELILKAAETSLLKFAHQRRRLGLEVSESVVHAYLHVEGVRKVVLEGWVDIVATKYQAPYCTLIDLALGVE</sequence>
<dbReference type="InterPro" id="IPR052726">
    <property type="entry name" value="Phage_Baseplate_Hub"/>
</dbReference>
<proteinExistence type="predicted"/>
<dbReference type="Proteomes" id="UP000182567">
    <property type="component" value="Chromosome"/>
</dbReference>
<feature type="domain" description="Baseplate J-like central" evidence="1">
    <location>
        <begin position="139"/>
        <end position="211"/>
    </location>
</feature>
<organism evidence="2 3">
    <name type="scientific">Pseudomonas frederiksbergensis</name>
    <dbReference type="NCBI Taxonomy" id="104087"/>
    <lineage>
        <taxon>Bacteria</taxon>
        <taxon>Pseudomonadati</taxon>
        <taxon>Pseudomonadota</taxon>
        <taxon>Gammaproteobacteria</taxon>
        <taxon>Pseudomonadales</taxon>
        <taxon>Pseudomonadaceae</taxon>
        <taxon>Pseudomonas</taxon>
    </lineage>
</organism>
<dbReference type="RefSeq" id="WP_071551071.1">
    <property type="nucleotide sequence ID" value="NZ_CP017886.1"/>
</dbReference>
<dbReference type="EMBL" id="CP017886">
    <property type="protein sequence ID" value="APC15106.1"/>
    <property type="molecule type" value="Genomic_DNA"/>
</dbReference>
<dbReference type="PIRSF" id="PIRSF020481">
    <property type="entry name" value="BAP"/>
    <property type="match status" value="1"/>
</dbReference>
<dbReference type="OrthoDB" id="9793802at2"/>
<dbReference type="InterPro" id="IPR058531">
    <property type="entry name" value="Baseplate_J_M"/>
</dbReference>